<dbReference type="Pfam" id="PF17866">
    <property type="entry name" value="AAA_lid_6"/>
    <property type="match status" value="1"/>
</dbReference>
<dbReference type="CDD" id="cd00009">
    <property type="entry name" value="AAA"/>
    <property type="match status" value="1"/>
</dbReference>
<evidence type="ECO:0000256" key="1">
    <source>
        <dbReference type="ARBA" id="ARBA00010378"/>
    </source>
</evidence>
<evidence type="ECO:0000313" key="6">
    <source>
        <dbReference type="Proteomes" id="UP000095621"/>
    </source>
</evidence>
<gene>
    <name evidence="5" type="primary">cbbX</name>
    <name evidence="5" type="ORF">ERS852490_02203</name>
</gene>
<protein>
    <submittedName>
        <fullName evidence="5">Holliday junction DNA helicase RuvB</fullName>
    </submittedName>
</protein>
<dbReference type="PANTHER" id="PTHR43392">
    <property type="entry name" value="AAA-TYPE ATPASE FAMILY PROTEIN / ANKYRIN REPEAT FAMILY PROTEIN"/>
    <property type="match status" value="1"/>
</dbReference>
<evidence type="ECO:0000313" key="5">
    <source>
        <dbReference type="EMBL" id="CUQ78555.1"/>
    </source>
</evidence>
<dbReference type="GO" id="GO:0016887">
    <property type="term" value="F:ATP hydrolysis activity"/>
    <property type="evidence" value="ECO:0007669"/>
    <property type="project" value="InterPro"/>
</dbReference>
<dbReference type="Gene3D" id="3.40.50.300">
    <property type="entry name" value="P-loop containing nucleotide triphosphate hydrolases"/>
    <property type="match status" value="1"/>
</dbReference>
<evidence type="ECO:0000259" key="4">
    <source>
        <dbReference type="SMART" id="SM00382"/>
    </source>
</evidence>
<evidence type="ECO:0000256" key="3">
    <source>
        <dbReference type="ARBA" id="ARBA00022840"/>
    </source>
</evidence>
<dbReference type="InterPro" id="IPR041627">
    <property type="entry name" value="AAA_lid_6"/>
</dbReference>
<dbReference type="InterPro" id="IPR003593">
    <property type="entry name" value="AAA+_ATPase"/>
</dbReference>
<dbReference type="SUPFAM" id="SSF52540">
    <property type="entry name" value="P-loop containing nucleoside triphosphate hydrolases"/>
    <property type="match status" value="1"/>
</dbReference>
<dbReference type="InterPro" id="IPR050773">
    <property type="entry name" value="CbxX/CfxQ_RuBisCO_ESX"/>
</dbReference>
<dbReference type="FunFam" id="3.40.50.300:FF:000216">
    <property type="entry name" value="Type VII secretion ATPase EccA"/>
    <property type="match status" value="1"/>
</dbReference>
<dbReference type="InterPro" id="IPR027417">
    <property type="entry name" value="P-loop_NTPase"/>
</dbReference>
<proteinExistence type="inferred from homology"/>
<accession>A0A174YTU5</accession>
<dbReference type="GO" id="GO:0004386">
    <property type="term" value="F:helicase activity"/>
    <property type="evidence" value="ECO:0007669"/>
    <property type="project" value="UniProtKB-KW"/>
</dbReference>
<organism evidence="5 6">
    <name type="scientific">Lachnospira eligens</name>
    <dbReference type="NCBI Taxonomy" id="39485"/>
    <lineage>
        <taxon>Bacteria</taxon>
        <taxon>Bacillati</taxon>
        <taxon>Bacillota</taxon>
        <taxon>Clostridia</taxon>
        <taxon>Lachnospirales</taxon>
        <taxon>Lachnospiraceae</taxon>
        <taxon>Lachnospira</taxon>
    </lineage>
</organism>
<dbReference type="GO" id="GO:0005524">
    <property type="term" value="F:ATP binding"/>
    <property type="evidence" value="ECO:0007669"/>
    <property type="project" value="UniProtKB-KW"/>
</dbReference>
<dbReference type="OrthoDB" id="9806903at2"/>
<dbReference type="PANTHER" id="PTHR43392:SF2">
    <property type="entry name" value="AAA-TYPE ATPASE FAMILY PROTEIN _ ANKYRIN REPEAT FAMILY PROTEIN"/>
    <property type="match status" value="1"/>
</dbReference>
<keyword evidence="5" id="KW-0347">Helicase</keyword>
<dbReference type="PRINTS" id="PR00819">
    <property type="entry name" value="CBXCFQXSUPER"/>
</dbReference>
<dbReference type="Pfam" id="PF00004">
    <property type="entry name" value="AAA"/>
    <property type="match status" value="1"/>
</dbReference>
<keyword evidence="5" id="KW-0378">Hydrolase</keyword>
<sequence length="450" mass="50438">MDSINLCYEMCDYIEQNGVVKLVGNVKLRDNLKKELLHFLIYISMTDGRYGEEEKAFIKKKLGFDVSASMAADIKNRNMLGAGYITRVPETFKYFILANAGHKIKNDRYDNKEARTLAETYRKLGQEYLAANTGSTEVEINVLSSYCVMLDENLKSYGLLRPDYKSAAIQAETADDEEPDAYELIAELNSLTGLTAVKEDVNALINLLKVQKMREQMGMKQTSVNKHLVFMGNPGTGKTTVARLLARIYKAIGAISKGHLVEVDRSGLVCGYIGQTASKTAEVIESALGGVLFIDEAYTLTNGKGQGDFGQEAVDTLLKGMEDHRDDLVVIVAGYTELMEEFLDSNPGLRSRFNKFINFEDYTAEEEVEILINNCKKQEYMLSRDALEEARRFFTDRVANKPEGYANARDVRNYLEKAISNQATRIVGLKDVDKNILAMLEKEDLVGIEL</sequence>
<feature type="domain" description="AAA+ ATPase" evidence="4">
    <location>
        <begin position="224"/>
        <end position="363"/>
    </location>
</feature>
<keyword evidence="3" id="KW-0067">ATP-binding</keyword>
<dbReference type="PROSITE" id="PS50044">
    <property type="entry name" value="SIGMA54_3"/>
    <property type="match status" value="1"/>
</dbReference>
<keyword evidence="2" id="KW-0547">Nucleotide-binding</keyword>
<comment type="similarity">
    <text evidence="1">Belongs to the CbxX/CfxQ family.</text>
</comment>
<dbReference type="Proteomes" id="UP000095621">
    <property type="component" value="Unassembled WGS sequence"/>
</dbReference>
<dbReference type="AlphaFoldDB" id="A0A174YTU5"/>
<reference evidence="5 6" key="1">
    <citation type="submission" date="2015-09" db="EMBL/GenBank/DDBJ databases">
        <authorList>
            <consortium name="Pathogen Informatics"/>
        </authorList>
    </citation>
    <scope>NUCLEOTIDE SEQUENCE [LARGE SCALE GENOMIC DNA]</scope>
    <source>
        <strain evidence="5 6">2789STDY5834875</strain>
    </source>
</reference>
<dbReference type="InterPro" id="IPR003959">
    <property type="entry name" value="ATPase_AAA_core"/>
</dbReference>
<dbReference type="InterPro" id="IPR000641">
    <property type="entry name" value="CbxX/CfxQ"/>
</dbReference>
<dbReference type="Gene3D" id="1.10.8.60">
    <property type="match status" value="1"/>
</dbReference>
<name>A0A174YTU5_9FIRM</name>
<dbReference type="SMART" id="SM00382">
    <property type="entry name" value="AAA"/>
    <property type="match status" value="1"/>
</dbReference>
<dbReference type="EMBL" id="CZBU01000005">
    <property type="protein sequence ID" value="CUQ78555.1"/>
    <property type="molecule type" value="Genomic_DNA"/>
</dbReference>
<evidence type="ECO:0000256" key="2">
    <source>
        <dbReference type="ARBA" id="ARBA00022741"/>
    </source>
</evidence>